<proteinExistence type="predicted"/>
<reference evidence="2" key="1">
    <citation type="journal article" date="2017" name="Nat. Commun.">
        <title>The North American bullfrog draft genome provides insight into hormonal regulation of long noncoding RNA.</title>
        <authorList>
            <person name="Hammond S.A."/>
            <person name="Warren R.L."/>
            <person name="Vandervalk B.P."/>
            <person name="Kucuk E."/>
            <person name="Khan H."/>
            <person name="Gibb E.A."/>
            <person name="Pandoh P."/>
            <person name="Kirk H."/>
            <person name="Zhao Y."/>
            <person name="Jones M."/>
            <person name="Mungall A.J."/>
            <person name="Coope R."/>
            <person name="Pleasance S."/>
            <person name="Moore R.A."/>
            <person name="Holt R.A."/>
            <person name="Round J.M."/>
            <person name="Ohora S."/>
            <person name="Walle B.V."/>
            <person name="Veldhoen N."/>
            <person name="Helbing C.C."/>
            <person name="Birol I."/>
        </authorList>
    </citation>
    <scope>NUCLEOTIDE SEQUENCE [LARGE SCALE GENOMIC DNA]</scope>
</reference>
<organism evidence="1 2">
    <name type="scientific">Aquarana catesbeiana</name>
    <name type="common">American bullfrog</name>
    <name type="synonym">Rana catesbeiana</name>
    <dbReference type="NCBI Taxonomy" id="8400"/>
    <lineage>
        <taxon>Eukaryota</taxon>
        <taxon>Metazoa</taxon>
        <taxon>Chordata</taxon>
        <taxon>Craniata</taxon>
        <taxon>Vertebrata</taxon>
        <taxon>Euteleostomi</taxon>
        <taxon>Amphibia</taxon>
        <taxon>Batrachia</taxon>
        <taxon>Anura</taxon>
        <taxon>Neobatrachia</taxon>
        <taxon>Ranoidea</taxon>
        <taxon>Ranidae</taxon>
        <taxon>Aquarana</taxon>
    </lineage>
</organism>
<evidence type="ECO:0000313" key="1">
    <source>
        <dbReference type="EMBL" id="PIO14782.1"/>
    </source>
</evidence>
<gene>
    <name evidence="1" type="ORF">AB205_0117300</name>
</gene>
<accession>A0A2G9QGP0</accession>
<dbReference type="EMBL" id="KZ059550">
    <property type="protein sequence ID" value="PIO14782.1"/>
    <property type="molecule type" value="Genomic_DNA"/>
</dbReference>
<keyword evidence="2" id="KW-1185">Reference proteome</keyword>
<sequence length="77" mass="8526">MVCNRDLQKIKEDINDIEKRLNTIIDVLASSQTLCVGNSDGKCVMEPTHGQNFRQQGPITHFPSENPIVCTGHKSSS</sequence>
<protein>
    <submittedName>
        <fullName evidence="1">Uncharacterized protein</fullName>
    </submittedName>
</protein>
<name>A0A2G9QGP0_AQUCT</name>
<dbReference type="Proteomes" id="UP000228934">
    <property type="component" value="Unassembled WGS sequence"/>
</dbReference>
<dbReference type="AlphaFoldDB" id="A0A2G9QGP0"/>
<dbReference type="OrthoDB" id="498368at2759"/>
<evidence type="ECO:0000313" key="2">
    <source>
        <dbReference type="Proteomes" id="UP000228934"/>
    </source>
</evidence>